<reference evidence="1 2" key="1">
    <citation type="submission" date="2023-11" db="EMBL/GenBank/DDBJ databases">
        <title>Arctic aerobic anoxygenic photoheterotroph Sediminicoccus rosea KRV36 adapts its photosynthesis to long days of polar summer.</title>
        <authorList>
            <person name="Tomasch J."/>
            <person name="Kopejtka K."/>
            <person name="Bily T."/>
            <person name="Gardiner A.T."/>
            <person name="Gardian Z."/>
            <person name="Shivaramu S."/>
            <person name="Koblizek M."/>
            <person name="Engelhardt F."/>
            <person name="Kaftan D."/>
        </authorList>
    </citation>
    <scope>NUCLEOTIDE SEQUENCE [LARGE SCALE GENOMIC DNA]</scope>
    <source>
        <strain evidence="1 2">R-30</strain>
    </source>
</reference>
<gene>
    <name evidence="1" type="ORF">R9Z33_10420</name>
</gene>
<dbReference type="EMBL" id="CP137852">
    <property type="protein sequence ID" value="WPB87276.1"/>
    <property type="molecule type" value="Genomic_DNA"/>
</dbReference>
<accession>A0ABZ0PQ27</accession>
<dbReference type="Proteomes" id="UP001305521">
    <property type="component" value="Chromosome"/>
</dbReference>
<evidence type="ECO:0000313" key="2">
    <source>
        <dbReference type="Proteomes" id="UP001305521"/>
    </source>
</evidence>
<sequence>MPKSQRHAETPPPSFEIAAMLAAIESLHATLTMARALVLAGRQVDLAGLDREAARLCAAVACMPGDSGDALLPPLLRLAGEVEALSLCLPRP</sequence>
<protein>
    <submittedName>
        <fullName evidence="1">Uncharacterized protein</fullName>
    </submittedName>
</protein>
<proteinExistence type="predicted"/>
<evidence type="ECO:0000313" key="1">
    <source>
        <dbReference type="EMBL" id="WPB87276.1"/>
    </source>
</evidence>
<organism evidence="1 2">
    <name type="scientific">Sediminicoccus rosea</name>
    <dbReference type="NCBI Taxonomy" id="1225128"/>
    <lineage>
        <taxon>Bacteria</taxon>
        <taxon>Pseudomonadati</taxon>
        <taxon>Pseudomonadota</taxon>
        <taxon>Alphaproteobacteria</taxon>
        <taxon>Acetobacterales</taxon>
        <taxon>Roseomonadaceae</taxon>
        <taxon>Sediminicoccus</taxon>
    </lineage>
</organism>
<keyword evidence="2" id="KW-1185">Reference proteome</keyword>
<name>A0ABZ0PQ27_9PROT</name>
<dbReference type="RefSeq" id="WP_318651229.1">
    <property type="nucleotide sequence ID" value="NZ_CP137852.1"/>
</dbReference>